<protein>
    <submittedName>
        <fullName evidence="1">Uncharacterized protein</fullName>
    </submittedName>
</protein>
<dbReference type="AlphaFoldDB" id="A0A369KKJ5"/>
<reference evidence="1 2" key="1">
    <citation type="submission" date="2018-07" db="EMBL/GenBank/DDBJ databases">
        <title>Comparative genomics of the Candidatus Parilichlamydiaceae reveals evidence of convergent evolution and genome reduction in the phylum Chlamydiae.</title>
        <authorList>
            <person name="Taylor-Brown A."/>
            <person name="Polkinghorne A."/>
        </authorList>
    </citation>
    <scope>NUCLEOTIDE SEQUENCE [LARGE SCALE GENOMIC DNA]</scope>
    <source>
        <strain evidence="1 2">Hat2</strain>
    </source>
</reference>
<dbReference type="Proteomes" id="UP000253816">
    <property type="component" value="Unassembled WGS sequence"/>
</dbReference>
<dbReference type="InterPro" id="IPR011990">
    <property type="entry name" value="TPR-like_helical_dom_sf"/>
</dbReference>
<accession>A0A369KKJ5</accession>
<dbReference type="RefSeq" id="WP_114544345.1">
    <property type="nucleotide sequence ID" value="NZ_QQBG01000013.1"/>
</dbReference>
<sequence>MFFFSRFFRSVLSKWRAVLSVFLLSGTYCFCLSPKGVSAWTGGNRKIALGLYGEGEALLKIALSESKKSQSPEVKNRLVHVISNDLAACLEKRGRHEEAARFYRAIVELARRGFQEVQVHHVSALRGLIRCHLVHSLPTSELVELMDKWHPQVPASYFVGSTWFLMPFCSSFSDPEPSVVAFLSDFFNLNHSQAKELLTLAIKSPSHVLFFEIGENFLTKLNSFGKSFSMDFLVKDLINYTKGQSPVMPPYNQDAQWVSKHTCVAYGVEPRWIVQWKMLSNSNVKPIQKVSQLELLMTEMPMTTPFKEVRARFALERGILCTSLGEDKMARDLLLQASRSDQYGPTRTTASAMGYILGLAVNQKDINLCRKAFRRAERLYLFSPKLLTFSLGNLFVESAEPRLLEGIVTLIQNRGGDLAGWSVPPKGLILSASGSVLFWEGFEDDIVGAPKLKTAVNALKILSGNGFFGNPKKGWLADALLGQIQDDDI</sequence>
<dbReference type="EMBL" id="QQBG01000013">
    <property type="protein sequence ID" value="RDB31526.1"/>
    <property type="molecule type" value="Genomic_DNA"/>
</dbReference>
<gene>
    <name evidence="1" type="ORF">HAT2_00400</name>
</gene>
<dbReference type="OrthoDB" id="22220at2"/>
<evidence type="ECO:0000313" key="2">
    <source>
        <dbReference type="Proteomes" id="UP000253816"/>
    </source>
</evidence>
<organism evidence="1 2">
    <name type="scientific">Candidatus Similichlamydia laticola</name>
    <dbReference type="NCBI Taxonomy" id="2170265"/>
    <lineage>
        <taxon>Bacteria</taxon>
        <taxon>Pseudomonadati</taxon>
        <taxon>Chlamydiota</taxon>
        <taxon>Chlamydiia</taxon>
        <taxon>Parachlamydiales</taxon>
        <taxon>Candidatus Parilichlamydiaceae</taxon>
        <taxon>Candidatus Similichlamydia</taxon>
    </lineage>
</organism>
<dbReference type="Gene3D" id="1.25.40.10">
    <property type="entry name" value="Tetratricopeptide repeat domain"/>
    <property type="match status" value="1"/>
</dbReference>
<proteinExistence type="predicted"/>
<keyword evidence="2" id="KW-1185">Reference proteome</keyword>
<name>A0A369KKJ5_9BACT</name>
<evidence type="ECO:0000313" key="1">
    <source>
        <dbReference type="EMBL" id="RDB31526.1"/>
    </source>
</evidence>
<comment type="caution">
    <text evidence="1">The sequence shown here is derived from an EMBL/GenBank/DDBJ whole genome shotgun (WGS) entry which is preliminary data.</text>
</comment>